<feature type="non-terminal residue" evidence="2">
    <location>
        <position position="1"/>
    </location>
</feature>
<feature type="region of interest" description="Disordered" evidence="1">
    <location>
        <begin position="30"/>
        <end position="60"/>
    </location>
</feature>
<dbReference type="EMBL" id="GBEZ01009792">
    <property type="protein sequence ID" value="JAC75824.1"/>
    <property type="molecule type" value="Transcribed_RNA"/>
</dbReference>
<evidence type="ECO:0000313" key="2">
    <source>
        <dbReference type="EMBL" id="JAC75824.1"/>
    </source>
</evidence>
<name>A0A061RYH8_9CHLO</name>
<proteinExistence type="predicted"/>
<reference evidence="2" key="1">
    <citation type="submission" date="2014-05" db="EMBL/GenBank/DDBJ databases">
        <title>The transcriptome of the halophilic microalga Tetraselmis sp. GSL018 isolated from the Great Salt Lake, Utah.</title>
        <authorList>
            <person name="Jinkerson R.E."/>
            <person name="D'Adamo S."/>
            <person name="Posewitz M.C."/>
        </authorList>
    </citation>
    <scope>NUCLEOTIDE SEQUENCE</scope>
    <source>
        <strain evidence="2">GSL018</strain>
    </source>
</reference>
<protein>
    <submittedName>
        <fullName evidence="2">Uncharacterized protein</fullName>
    </submittedName>
</protein>
<evidence type="ECO:0000256" key="1">
    <source>
        <dbReference type="SAM" id="MobiDB-lite"/>
    </source>
</evidence>
<accession>A0A061RYH8</accession>
<organism evidence="2">
    <name type="scientific">Tetraselmis sp. GSL018</name>
    <dbReference type="NCBI Taxonomy" id="582737"/>
    <lineage>
        <taxon>Eukaryota</taxon>
        <taxon>Viridiplantae</taxon>
        <taxon>Chlorophyta</taxon>
        <taxon>core chlorophytes</taxon>
        <taxon>Chlorodendrophyceae</taxon>
        <taxon>Chlorodendrales</taxon>
        <taxon>Chlorodendraceae</taxon>
        <taxon>Tetraselmis</taxon>
    </lineage>
</organism>
<gene>
    <name evidence="2" type="ORF">TSPGSL018_21970</name>
</gene>
<dbReference type="AlphaFoldDB" id="A0A061RYH8"/>
<feature type="compositionally biased region" description="Basic and acidic residues" evidence="1">
    <location>
        <begin position="46"/>
        <end position="60"/>
    </location>
</feature>
<sequence length="60" mass="6943">IVRPNFRRKLGDHSAAFLSEVRLQGRLPSIKRFSSSPPQKGCKLFKRTEREEEKGKLDCN</sequence>